<keyword evidence="4" id="KW-1185">Reference proteome</keyword>
<feature type="region of interest" description="Disordered" evidence="1">
    <location>
        <begin position="177"/>
        <end position="204"/>
    </location>
</feature>
<comment type="caution">
    <text evidence="3">The sequence shown here is derived from an EMBL/GenBank/DDBJ whole genome shotgun (WGS) entry which is preliminary data.</text>
</comment>
<dbReference type="Proteomes" id="UP001219525">
    <property type="component" value="Unassembled WGS sequence"/>
</dbReference>
<gene>
    <name evidence="2" type="ORF">GGX14DRAFT_569673</name>
    <name evidence="3" type="ORF">GGX14DRAFT_637255</name>
</gene>
<feature type="region of interest" description="Disordered" evidence="1">
    <location>
        <begin position="145"/>
        <end position="164"/>
    </location>
</feature>
<sequence>MIVPIGKDCLTPGQESILLDIEKAVKSAHFSDVTHHRRFLDIQAKLVLKYRRYLYTFAVKRHIGEVVFTLRIAYQAINTRLEPDPPGSYFNDICNFITEIVRERAAHAERVRLERERKAQSHRQEMQDVRDAAEALQKLKKGNRTKATVVVSDGDQSDDHSDTGSVVYVKAKAKSKDPVVKDASSKDPSSKDPLSKDPTTGEAADAMAIDEPTKLDRQLGLIERMVDFLQLDSGLAVPKVPNNTGEYFIPDPKSTRDPREDACSVVPRKRTREEPEVPNGEVTVNGTTSGQTVEGNSYRAFSDEPYPGVTPTPLLRQSRAEQTVDLRRAIREQTVAIRRLFSEQSRINSEADREFSENGGRPVKPSPRLPSINAELSAHMRARDILYVQLDDLHNQGSDEEAPGSPLWSEASHSDA</sequence>
<reference evidence="3" key="1">
    <citation type="submission" date="2023-03" db="EMBL/GenBank/DDBJ databases">
        <title>Massive genome expansion in bonnet fungi (Mycena s.s.) driven by repeated elements and novel gene families across ecological guilds.</title>
        <authorList>
            <consortium name="Lawrence Berkeley National Laboratory"/>
            <person name="Harder C.B."/>
            <person name="Miyauchi S."/>
            <person name="Viragh M."/>
            <person name="Kuo A."/>
            <person name="Thoen E."/>
            <person name="Andreopoulos B."/>
            <person name="Lu D."/>
            <person name="Skrede I."/>
            <person name="Drula E."/>
            <person name="Henrissat B."/>
            <person name="Morin E."/>
            <person name="Kohler A."/>
            <person name="Barry K."/>
            <person name="LaButti K."/>
            <person name="Morin E."/>
            <person name="Salamov A."/>
            <person name="Lipzen A."/>
            <person name="Mereny Z."/>
            <person name="Hegedus B."/>
            <person name="Baldrian P."/>
            <person name="Stursova M."/>
            <person name="Weitz H."/>
            <person name="Taylor A."/>
            <person name="Grigoriev I.V."/>
            <person name="Nagy L.G."/>
            <person name="Martin F."/>
            <person name="Kauserud H."/>
        </authorList>
    </citation>
    <scope>NUCLEOTIDE SEQUENCE</scope>
    <source>
        <strain evidence="3">9144</strain>
    </source>
</reference>
<evidence type="ECO:0000313" key="2">
    <source>
        <dbReference type="EMBL" id="KAJ7204075.1"/>
    </source>
</evidence>
<dbReference type="AlphaFoldDB" id="A0AAD6Y8C0"/>
<proteinExistence type="predicted"/>
<evidence type="ECO:0000313" key="4">
    <source>
        <dbReference type="Proteomes" id="UP001219525"/>
    </source>
</evidence>
<organism evidence="3 4">
    <name type="scientific">Mycena pura</name>
    <dbReference type="NCBI Taxonomy" id="153505"/>
    <lineage>
        <taxon>Eukaryota</taxon>
        <taxon>Fungi</taxon>
        <taxon>Dikarya</taxon>
        <taxon>Basidiomycota</taxon>
        <taxon>Agaricomycotina</taxon>
        <taxon>Agaricomycetes</taxon>
        <taxon>Agaricomycetidae</taxon>
        <taxon>Agaricales</taxon>
        <taxon>Marasmiineae</taxon>
        <taxon>Mycenaceae</taxon>
        <taxon>Mycena</taxon>
    </lineage>
</organism>
<protein>
    <submittedName>
        <fullName evidence="3">Uncharacterized protein</fullName>
    </submittedName>
</protein>
<evidence type="ECO:0000256" key="1">
    <source>
        <dbReference type="SAM" id="MobiDB-lite"/>
    </source>
</evidence>
<dbReference type="EMBL" id="JARJCW010000048">
    <property type="protein sequence ID" value="KAJ7204075.1"/>
    <property type="molecule type" value="Genomic_DNA"/>
</dbReference>
<feature type="compositionally biased region" description="Basic and acidic residues" evidence="1">
    <location>
        <begin position="177"/>
        <end position="195"/>
    </location>
</feature>
<feature type="compositionally biased region" description="Polar residues" evidence="1">
    <location>
        <begin position="282"/>
        <end position="292"/>
    </location>
</feature>
<dbReference type="EMBL" id="JARJCW010000038">
    <property type="protein sequence ID" value="KAJ7206927.1"/>
    <property type="molecule type" value="Genomic_DNA"/>
</dbReference>
<name>A0AAD6Y8C0_9AGAR</name>
<feature type="region of interest" description="Disordered" evidence="1">
    <location>
        <begin position="348"/>
        <end position="372"/>
    </location>
</feature>
<evidence type="ECO:0000313" key="3">
    <source>
        <dbReference type="EMBL" id="KAJ7206927.1"/>
    </source>
</evidence>
<feature type="region of interest" description="Disordered" evidence="1">
    <location>
        <begin position="267"/>
        <end position="292"/>
    </location>
</feature>
<accession>A0AAD6Y8C0</accession>
<feature type="region of interest" description="Disordered" evidence="1">
    <location>
        <begin position="394"/>
        <end position="416"/>
    </location>
</feature>